<organism evidence="1 2">
    <name type="scientific">Chitinophaga oryzae</name>
    <dbReference type="NCBI Taxonomy" id="2725414"/>
    <lineage>
        <taxon>Bacteria</taxon>
        <taxon>Pseudomonadati</taxon>
        <taxon>Bacteroidota</taxon>
        <taxon>Chitinophagia</taxon>
        <taxon>Chitinophagales</taxon>
        <taxon>Chitinophagaceae</taxon>
        <taxon>Chitinophaga</taxon>
    </lineage>
</organism>
<dbReference type="EMBL" id="CP051205">
    <property type="protein sequence ID" value="QJB35910.1"/>
    <property type="molecule type" value="Genomic_DNA"/>
</dbReference>
<dbReference type="InterPro" id="IPR023476">
    <property type="entry name" value="Pep_tRNA_hydro_II_dom_sf"/>
</dbReference>
<protein>
    <submittedName>
        <fullName evidence="1">DUF2000 domain-containing protein</fullName>
    </submittedName>
</protein>
<sequence>MDSTNTTIESKKCVLIIDSTQPTGIIANTSSVLSITLGQQLGNIIGQDVYDKQGEKHLGITQMPIPILGASPEKIKEIRRHLLSLLIEDIVIVDFSDIAQKSKTYDHYENIMRTTTENDIRYIGIAVYGDKKVINKATGNLSLIR</sequence>
<dbReference type="InterPro" id="IPR017021">
    <property type="entry name" value="UCP033763"/>
</dbReference>
<evidence type="ECO:0000313" key="2">
    <source>
        <dbReference type="Proteomes" id="UP000502421"/>
    </source>
</evidence>
<dbReference type="PIRSF" id="PIRSF033736">
    <property type="entry name" value="UCP033763"/>
    <property type="match status" value="1"/>
</dbReference>
<dbReference type="SUPFAM" id="SSF102462">
    <property type="entry name" value="Peptidyl-tRNA hydrolase II"/>
    <property type="match status" value="1"/>
</dbReference>
<dbReference type="Proteomes" id="UP000502421">
    <property type="component" value="Chromosome"/>
</dbReference>
<dbReference type="AlphaFoldDB" id="A0AAE7DBB9"/>
<name>A0AAE7DBB9_9BACT</name>
<dbReference type="KEGG" id="coy:HF329_33210"/>
<reference evidence="2" key="1">
    <citation type="submission" date="2020-04" db="EMBL/GenBank/DDBJ databases">
        <authorList>
            <person name="Kittiwongwattana C."/>
        </authorList>
    </citation>
    <scope>NUCLEOTIDE SEQUENCE [LARGE SCALE GENOMIC DNA]</scope>
    <source>
        <strain evidence="2">1310</strain>
    </source>
</reference>
<evidence type="ECO:0000313" key="1">
    <source>
        <dbReference type="EMBL" id="QJB35910.1"/>
    </source>
</evidence>
<gene>
    <name evidence="1" type="ORF">HF329_33210</name>
</gene>
<dbReference type="RefSeq" id="WP_168811421.1">
    <property type="nucleotide sequence ID" value="NZ_CP051205.1"/>
</dbReference>
<dbReference type="InterPro" id="IPR018988">
    <property type="entry name" value="DUF2000"/>
</dbReference>
<proteinExistence type="predicted"/>
<dbReference type="Pfam" id="PF09391">
    <property type="entry name" value="DUF2000"/>
    <property type="match status" value="1"/>
</dbReference>
<dbReference type="Gene3D" id="3.40.1490.10">
    <property type="entry name" value="Bit1"/>
    <property type="match status" value="1"/>
</dbReference>
<accession>A0AAE7DBB9</accession>